<name>A0A6A3D229_HIBSY</name>
<proteinExistence type="predicted"/>
<reference evidence="1" key="1">
    <citation type="submission" date="2019-09" db="EMBL/GenBank/DDBJ databases">
        <title>Draft genome information of white flower Hibiscus syriacus.</title>
        <authorList>
            <person name="Kim Y.-M."/>
        </authorList>
    </citation>
    <scope>NUCLEOTIDE SEQUENCE [LARGE SCALE GENOMIC DNA]</scope>
    <source>
        <strain evidence="1">YM2019G1</strain>
    </source>
</reference>
<dbReference type="Proteomes" id="UP000436088">
    <property type="component" value="Unassembled WGS sequence"/>
</dbReference>
<dbReference type="GO" id="GO:0004805">
    <property type="term" value="F:trehalose-phosphatase activity"/>
    <property type="evidence" value="ECO:0007669"/>
    <property type="project" value="InterPro"/>
</dbReference>
<dbReference type="PANTHER" id="PTHR43768:SF32">
    <property type="entry name" value="TREHALOSE-PHOSPHATE PHOSPHATASE C-RELATED"/>
    <property type="match status" value="1"/>
</dbReference>
<organism evidence="1 2">
    <name type="scientific">Hibiscus syriacus</name>
    <name type="common">Rose of Sharon</name>
    <dbReference type="NCBI Taxonomy" id="106335"/>
    <lineage>
        <taxon>Eukaryota</taxon>
        <taxon>Viridiplantae</taxon>
        <taxon>Streptophyta</taxon>
        <taxon>Embryophyta</taxon>
        <taxon>Tracheophyta</taxon>
        <taxon>Spermatophyta</taxon>
        <taxon>Magnoliopsida</taxon>
        <taxon>eudicotyledons</taxon>
        <taxon>Gunneridae</taxon>
        <taxon>Pentapetalae</taxon>
        <taxon>rosids</taxon>
        <taxon>malvids</taxon>
        <taxon>Malvales</taxon>
        <taxon>Malvaceae</taxon>
        <taxon>Malvoideae</taxon>
        <taxon>Hibiscus</taxon>
    </lineage>
</organism>
<dbReference type="EMBL" id="VEPZ02000031">
    <property type="protein sequence ID" value="KAE8735825.1"/>
    <property type="molecule type" value="Genomic_DNA"/>
</dbReference>
<dbReference type="InterPro" id="IPR044651">
    <property type="entry name" value="OTSB-like"/>
</dbReference>
<comment type="caution">
    <text evidence="1">The sequence shown here is derived from an EMBL/GenBank/DDBJ whole genome shotgun (WGS) entry which is preliminary data.</text>
</comment>
<protein>
    <submittedName>
        <fullName evidence="1">Trehalose-phosphate phosphatase I</fullName>
    </submittedName>
</protein>
<dbReference type="AlphaFoldDB" id="A0A6A3D229"/>
<accession>A0A6A3D229</accession>
<keyword evidence="2" id="KW-1185">Reference proteome</keyword>
<sequence>MANQQNVVVLDVISRGVRNVLPPSSLPVPESFSPQDLKMLLMKKLETEKGGAKINAWLDSMRASSPTRIRSASLPETDDRSSWIVHHPSALSMFEQIVAASRGKQIVMFLDYDDTLSPIVKDPNRALIHPRMVKAPGNILRFLGVTLDKCENLIDSLVNILIN</sequence>
<dbReference type="GO" id="GO:0005992">
    <property type="term" value="P:trehalose biosynthetic process"/>
    <property type="evidence" value="ECO:0007669"/>
    <property type="project" value="InterPro"/>
</dbReference>
<evidence type="ECO:0000313" key="2">
    <source>
        <dbReference type="Proteomes" id="UP000436088"/>
    </source>
</evidence>
<evidence type="ECO:0000313" key="1">
    <source>
        <dbReference type="EMBL" id="KAE8735825.1"/>
    </source>
</evidence>
<dbReference type="PANTHER" id="PTHR43768">
    <property type="entry name" value="TREHALOSE 6-PHOSPHATE PHOSPHATASE"/>
    <property type="match status" value="1"/>
</dbReference>
<gene>
    <name evidence="1" type="ORF">F3Y22_tig00000329pilonHSYRG00106</name>
</gene>